<sequence length="494" mass="53838">MNEPRKTEAMLARFAALIEPRFPVRLLGFGLVYVWSSCIWELSIFSPVRASEPTGYLFDIWLLSAFLTPVACIACALAGRKRELIDRPSLIVASPLLATIGTLCIALYPLSGETFQPILGIAAGIGTGVGPAIIVVLWVGLYAKLDTDTVETVVPASFFVIIVCMLVIPYLPAVAAVAVAVLLPLVSAVLLLMSKHGIETGTADFREAAETDEDAKPYPLSSIARIFLLILVAYAISCTIPSLQQDIELVVPPVAANIIGILFAIAVSLAIVLFSSRIDLDAYFRWMSTPLILSVVLTAFSDPLAITVASILANAMFTSLEIIMILYFIRLARKVHRPVSLFIGIGACATYSGLLIGYLLGAEWAALAARQTASVELYCLVLIGVFAFAMLLVPRNDPAWSGMPPAKPALEEAPSDPQRSFVSICDEIAEQYALSKREIDVFRLLAQGRSQPYIRDTLFLSKNTVSTHIRHIYRKLDIHSKEELIDLLQKDAER</sequence>
<organism evidence="6 7">
    <name type="scientific">Raoultibacter timonensis</name>
    <dbReference type="NCBI Taxonomy" id="1907662"/>
    <lineage>
        <taxon>Bacteria</taxon>
        <taxon>Bacillati</taxon>
        <taxon>Actinomycetota</taxon>
        <taxon>Coriobacteriia</taxon>
        <taxon>Eggerthellales</taxon>
        <taxon>Eggerthellaceae</taxon>
        <taxon>Raoultibacter</taxon>
    </lineage>
</organism>
<dbReference type="InterPro" id="IPR036388">
    <property type="entry name" value="WH-like_DNA-bd_sf"/>
</dbReference>
<dbReference type="InterPro" id="IPR016032">
    <property type="entry name" value="Sig_transdc_resp-reg_C-effctor"/>
</dbReference>
<dbReference type="SUPFAM" id="SSF46894">
    <property type="entry name" value="C-terminal effector domain of the bipartite response regulators"/>
    <property type="match status" value="1"/>
</dbReference>
<evidence type="ECO:0000313" key="6">
    <source>
        <dbReference type="EMBL" id="BDE95347.1"/>
    </source>
</evidence>
<accession>A0ABM7WGS1</accession>
<keyword evidence="7" id="KW-1185">Reference proteome</keyword>
<dbReference type="SMART" id="SM00421">
    <property type="entry name" value="HTH_LUXR"/>
    <property type="match status" value="1"/>
</dbReference>
<feature type="transmembrane region" description="Helical" evidence="4">
    <location>
        <begin position="90"/>
        <end position="111"/>
    </location>
</feature>
<feature type="transmembrane region" description="Helical" evidence="4">
    <location>
        <begin position="174"/>
        <end position="193"/>
    </location>
</feature>
<dbReference type="Proteomes" id="UP001320544">
    <property type="component" value="Chromosome"/>
</dbReference>
<dbReference type="PROSITE" id="PS50043">
    <property type="entry name" value="HTH_LUXR_2"/>
    <property type="match status" value="1"/>
</dbReference>
<feature type="transmembrane region" description="Helical" evidence="4">
    <location>
        <begin position="306"/>
        <end position="329"/>
    </location>
</feature>
<dbReference type="RefSeq" id="WP_244411753.1">
    <property type="nucleotide sequence ID" value="NZ_AP025564.1"/>
</dbReference>
<name>A0ABM7WGS1_9ACTN</name>
<keyword evidence="2" id="KW-0238">DNA-binding</keyword>
<feature type="transmembrane region" description="Helical" evidence="4">
    <location>
        <begin position="282"/>
        <end position="300"/>
    </location>
</feature>
<evidence type="ECO:0000256" key="2">
    <source>
        <dbReference type="ARBA" id="ARBA00023125"/>
    </source>
</evidence>
<feature type="transmembrane region" description="Helical" evidence="4">
    <location>
        <begin position="150"/>
        <end position="168"/>
    </location>
</feature>
<keyword evidence="4" id="KW-1133">Transmembrane helix</keyword>
<feature type="transmembrane region" description="Helical" evidence="4">
    <location>
        <begin position="255"/>
        <end position="275"/>
    </location>
</feature>
<dbReference type="EMBL" id="AP025564">
    <property type="protein sequence ID" value="BDE95347.1"/>
    <property type="molecule type" value="Genomic_DNA"/>
</dbReference>
<keyword evidence="4" id="KW-0812">Transmembrane</keyword>
<keyword evidence="3" id="KW-0804">Transcription</keyword>
<evidence type="ECO:0000259" key="5">
    <source>
        <dbReference type="PROSITE" id="PS50043"/>
    </source>
</evidence>
<evidence type="ECO:0000256" key="3">
    <source>
        <dbReference type="ARBA" id="ARBA00023163"/>
    </source>
</evidence>
<feature type="transmembrane region" description="Helical" evidence="4">
    <location>
        <begin position="117"/>
        <end position="143"/>
    </location>
</feature>
<feature type="transmembrane region" description="Helical" evidence="4">
    <location>
        <begin position="226"/>
        <end position="243"/>
    </location>
</feature>
<evidence type="ECO:0000256" key="4">
    <source>
        <dbReference type="SAM" id="Phobius"/>
    </source>
</evidence>
<dbReference type="PRINTS" id="PR00038">
    <property type="entry name" value="HTHLUXR"/>
</dbReference>
<reference evidence="6 7" key="1">
    <citation type="submission" date="2022-01" db="EMBL/GenBank/DDBJ databases">
        <title>Novel bile acid biosynthetic pathways are enriched in the microbiome of centenarians.</title>
        <authorList>
            <person name="Sato Y."/>
            <person name="Atarashi K."/>
            <person name="Plichta R.D."/>
            <person name="Arai Y."/>
            <person name="Sasajima S."/>
            <person name="Kearney M.S."/>
            <person name="Suda W."/>
            <person name="Takeshita K."/>
            <person name="Sasaki T."/>
            <person name="Okamoto S."/>
            <person name="Skelly N.A."/>
            <person name="Okamura Y."/>
            <person name="Vlamakis H."/>
            <person name="Li Y."/>
            <person name="Tanoue T."/>
            <person name="Takei H."/>
            <person name="Nittono H."/>
            <person name="Narushima S."/>
            <person name="Irie J."/>
            <person name="Itoh H."/>
            <person name="Moriya K."/>
            <person name="Sugiura Y."/>
            <person name="Suematsu M."/>
            <person name="Moritoki N."/>
            <person name="Shibata S."/>
            <person name="Littman R.D."/>
            <person name="Fischbach A.M."/>
            <person name="Uwamino Y."/>
            <person name="Inoue T."/>
            <person name="Honda A."/>
            <person name="Hattori M."/>
            <person name="Murai T."/>
            <person name="Xavier J.R."/>
            <person name="Hirose N."/>
            <person name="Honda K."/>
        </authorList>
    </citation>
    <scope>NUCLEOTIDE SEQUENCE [LARGE SCALE GENOMIC DNA]</scope>
    <source>
        <strain evidence="6 7">CE91-St30</strain>
    </source>
</reference>
<dbReference type="PANTHER" id="PTHR44688">
    <property type="entry name" value="DNA-BINDING TRANSCRIPTIONAL ACTIVATOR DEVR_DOSR"/>
    <property type="match status" value="1"/>
</dbReference>
<feature type="transmembrane region" description="Helical" evidence="4">
    <location>
        <begin position="60"/>
        <end position="78"/>
    </location>
</feature>
<keyword evidence="4" id="KW-0472">Membrane</keyword>
<evidence type="ECO:0000313" key="7">
    <source>
        <dbReference type="Proteomes" id="UP001320544"/>
    </source>
</evidence>
<feature type="transmembrane region" description="Helical" evidence="4">
    <location>
        <begin position="341"/>
        <end position="361"/>
    </location>
</feature>
<keyword evidence="1" id="KW-0805">Transcription regulation</keyword>
<dbReference type="CDD" id="cd06170">
    <property type="entry name" value="LuxR_C_like"/>
    <property type="match status" value="1"/>
</dbReference>
<feature type="domain" description="HTH luxR-type" evidence="5">
    <location>
        <begin position="427"/>
        <end position="492"/>
    </location>
</feature>
<proteinExistence type="predicted"/>
<gene>
    <name evidence="6" type="ORF">CE91St30_06800</name>
</gene>
<dbReference type="PANTHER" id="PTHR44688:SF16">
    <property type="entry name" value="DNA-BINDING TRANSCRIPTIONAL ACTIVATOR DEVR_DOSR"/>
    <property type="match status" value="1"/>
</dbReference>
<dbReference type="Pfam" id="PF00196">
    <property type="entry name" value="GerE"/>
    <property type="match status" value="1"/>
</dbReference>
<feature type="transmembrane region" description="Helical" evidence="4">
    <location>
        <begin position="26"/>
        <end position="48"/>
    </location>
</feature>
<dbReference type="InterPro" id="IPR000792">
    <property type="entry name" value="Tscrpt_reg_LuxR_C"/>
</dbReference>
<feature type="transmembrane region" description="Helical" evidence="4">
    <location>
        <begin position="373"/>
        <end position="393"/>
    </location>
</feature>
<evidence type="ECO:0000256" key="1">
    <source>
        <dbReference type="ARBA" id="ARBA00023015"/>
    </source>
</evidence>
<protein>
    <recommendedName>
        <fullName evidence="5">HTH luxR-type domain-containing protein</fullName>
    </recommendedName>
</protein>
<dbReference type="Gene3D" id="1.10.10.10">
    <property type="entry name" value="Winged helix-like DNA-binding domain superfamily/Winged helix DNA-binding domain"/>
    <property type="match status" value="1"/>
</dbReference>